<sequence>MSDWRFATPVRLTFGPSQQRTITNAWEAVELLLRDWPGRRDHRYKVALLACQDALEGFRSGRLARKALVRAAKMAGFGVSST</sequence>
<organism evidence="1 2">
    <name type="scientific">Chelatococcus asaccharovorans</name>
    <dbReference type="NCBI Taxonomy" id="28210"/>
    <lineage>
        <taxon>Bacteria</taxon>
        <taxon>Pseudomonadati</taxon>
        <taxon>Pseudomonadota</taxon>
        <taxon>Alphaproteobacteria</taxon>
        <taxon>Hyphomicrobiales</taxon>
        <taxon>Chelatococcaceae</taxon>
        <taxon>Chelatococcus</taxon>
    </lineage>
</organism>
<name>A0A2V3TWT6_9HYPH</name>
<proteinExistence type="predicted"/>
<dbReference type="Pfam" id="PF06169">
    <property type="entry name" value="DUF982"/>
    <property type="match status" value="1"/>
</dbReference>
<protein>
    <submittedName>
        <fullName evidence="1">Uncharacterized protein DUF982</fullName>
    </submittedName>
</protein>
<dbReference type="InterPro" id="IPR010385">
    <property type="entry name" value="DUF982"/>
</dbReference>
<dbReference type="OrthoDB" id="8084083at2"/>
<evidence type="ECO:0000313" key="1">
    <source>
        <dbReference type="EMBL" id="PXW54118.1"/>
    </source>
</evidence>
<dbReference type="RefSeq" id="WP_110377355.1">
    <property type="nucleotide sequence ID" value="NZ_JAHBRY010000002.1"/>
</dbReference>
<dbReference type="Gene3D" id="6.10.250.730">
    <property type="match status" value="1"/>
</dbReference>
<reference evidence="1 2" key="1">
    <citation type="submission" date="2018-05" db="EMBL/GenBank/DDBJ databases">
        <title>Genomic Encyclopedia of Type Strains, Phase IV (KMG-IV): sequencing the most valuable type-strain genomes for metagenomic binning, comparative biology and taxonomic classification.</title>
        <authorList>
            <person name="Goeker M."/>
        </authorList>
    </citation>
    <scope>NUCLEOTIDE SEQUENCE [LARGE SCALE GENOMIC DNA]</scope>
    <source>
        <strain evidence="1 2">DSM 6462</strain>
    </source>
</reference>
<dbReference type="Proteomes" id="UP000248021">
    <property type="component" value="Unassembled WGS sequence"/>
</dbReference>
<dbReference type="AlphaFoldDB" id="A0A2V3TWT6"/>
<evidence type="ECO:0000313" key="2">
    <source>
        <dbReference type="Proteomes" id="UP000248021"/>
    </source>
</evidence>
<keyword evidence="2" id="KW-1185">Reference proteome</keyword>
<gene>
    <name evidence="1" type="ORF">C7450_112147</name>
</gene>
<accession>A0A2V3TWT6</accession>
<comment type="caution">
    <text evidence="1">The sequence shown here is derived from an EMBL/GenBank/DDBJ whole genome shotgun (WGS) entry which is preliminary data.</text>
</comment>
<dbReference type="EMBL" id="QJJK01000012">
    <property type="protein sequence ID" value="PXW54118.1"/>
    <property type="molecule type" value="Genomic_DNA"/>
</dbReference>